<keyword evidence="2" id="KW-0813">Transport</keyword>
<dbReference type="InterPro" id="IPR039424">
    <property type="entry name" value="SBP_5"/>
</dbReference>
<evidence type="ECO:0000256" key="3">
    <source>
        <dbReference type="ARBA" id="ARBA00022729"/>
    </source>
</evidence>
<evidence type="ECO:0000313" key="6">
    <source>
        <dbReference type="Proteomes" id="UP000663722"/>
    </source>
</evidence>
<proteinExistence type="inferred from homology"/>
<dbReference type="PROSITE" id="PS01040">
    <property type="entry name" value="SBP_BACTERIAL_5"/>
    <property type="match status" value="1"/>
</dbReference>
<evidence type="ECO:0000313" key="5">
    <source>
        <dbReference type="EMBL" id="QTA84275.1"/>
    </source>
</evidence>
<sequence>MMRKNRRFCYRSVSTIVFLLGLLFWFFNVQTVSASQEKYGGEYRIPLSGDPLTLDPAFYTDIYSFNVAENLFDGLVQFSKDLRVVPAIAKRWKISRDHRTYTFLLRKGVKFHNGREVTADDFIFSFTRILDPKTKSPVISLFLDIRGAKMFYEGKAKTVAGLSATDPYTLNIELERPFAPFLSILAMINAKVVPKEAMGPDFATHPVGTGPFRFHSWEPAKNIILENNPAYFGGKPFLNRLYFRIYPNVEWEKIFSDFEKGLLDQSLIPSHKYELISNPDYKNRYTVISKPGLNLVYIAMNSALKPFGDRRVRQAVSYAADTATIVSEITKRGSVPAKGVLPPGIAGFNPRFKGYSYDPRKARELLAEAGYPGGKGIPPLEIWTVSKSESVKNEILAYQKYLADIGIQLIPKVATNWKEFIGLVNEKKVPIFYMAWYADYPDADNFLHVLFHSESKTNRMGYSDPETDKLLEQARKEMDYMTRVKLYQEIEKRVMQDAPIICQHINSFNYLFQPWVNGIHMNHLGAIYLPFQKIWIDSEKR</sequence>
<accession>A0A975BFC8</accession>
<dbReference type="Gene3D" id="3.40.190.10">
    <property type="entry name" value="Periplasmic binding protein-like II"/>
    <property type="match status" value="1"/>
</dbReference>
<organism evidence="5 6">
    <name type="scientific">Desulfonema magnum</name>
    <dbReference type="NCBI Taxonomy" id="45655"/>
    <lineage>
        <taxon>Bacteria</taxon>
        <taxon>Pseudomonadati</taxon>
        <taxon>Thermodesulfobacteriota</taxon>
        <taxon>Desulfobacteria</taxon>
        <taxon>Desulfobacterales</taxon>
        <taxon>Desulfococcaceae</taxon>
        <taxon>Desulfonema</taxon>
    </lineage>
</organism>
<dbReference type="EMBL" id="CP061800">
    <property type="protein sequence ID" value="QTA84275.1"/>
    <property type="molecule type" value="Genomic_DNA"/>
</dbReference>
<keyword evidence="6" id="KW-1185">Reference proteome</keyword>
<protein>
    <submittedName>
        <fullName evidence="5">ABC transporter, substrate-binding protein</fullName>
    </submittedName>
</protein>
<dbReference type="GO" id="GO:1904680">
    <property type="term" value="F:peptide transmembrane transporter activity"/>
    <property type="evidence" value="ECO:0007669"/>
    <property type="project" value="TreeGrafter"/>
</dbReference>
<dbReference type="AlphaFoldDB" id="A0A975BFC8"/>
<evidence type="ECO:0000259" key="4">
    <source>
        <dbReference type="Pfam" id="PF00496"/>
    </source>
</evidence>
<dbReference type="PANTHER" id="PTHR30290">
    <property type="entry name" value="PERIPLASMIC BINDING COMPONENT OF ABC TRANSPORTER"/>
    <property type="match status" value="1"/>
</dbReference>
<evidence type="ECO:0000256" key="2">
    <source>
        <dbReference type="ARBA" id="ARBA00022448"/>
    </source>
</evidence>
<dbReference type="InterPro" id="IPR000914">
    <property type="entry name" value="SBP_5_dom"/>
</dbReference>
<dbReference type="PANTHER" id="PTHR30290:SF9">
    <property type="entry name" value="OLIGOPEPTIDE-BINDING PROTEIN APPA"/>
    <property type="match status" value="1"/>
</dbReference>
<dbReference type="Gene3D" id="3.90.76.10">
    <property type="entry name" value="Dipeptide-binding Protein, Domain 1"/>
    <property type="match status" value="1"/>
</dbReference>
<dbReference type="Gene3D" id="3.10.105.10">
    <property type="entry name" value="Dipeptide-binding Protein, Domain 3"/>
    <property type="match status" value="1"/>
</dbReference>
<gene>
    <name evidence="5" type="ORF">dnm_002690</name>
</gene>
<dbReference type="Pfam" id="PF00496">
    <property type="entry name" value="SBP_bac_5"/>
    <property type="match status" value="1"/>
</dbReference>
<evidence type="ECO:0000256" key="1">
    <source>
        <dbReference type="ARBA" id="ARBA00005695"/>
    </source>
</evidence>
<comment type="similarity">
    <text evidence="1">Belongs to the bacterial solute-binding protein 5 family.</text>
</comment>
<dbReference type="RefSeq" id="WP_207680835.1">
    <property type="nucleotide sequence ID" value="NZ_CP061800.1"/>
</dbReference>
<dbReference type="SUPFAM" id="SSF53850">
    <property type="entry name" value="Periplasmic binding protein-like II"/>
    <property type="match status" value="1"/>
</dbReference>
<dbReference type="PIRSF" id="PIRSF002741">
    <property type="entry name" value="MppA"/>
    <property type="match status" value="1"/>
</dbReference>
<name>A0A975BFC8_9BACT</name>
<reference evidence="5" key="1">
    <citation type="journal article" date="2021" name="Microb. Physiol.">
        <title>Proteogenomic Insights into the Physiology of Marine, Sulfate-Reducing, Filamentous Desulfonema limicola and Desulfonema magnum.</title>
        <authorList>
            <person name="Schnaars V."/>
            <person name="Wohlbrand L."/>
            <person name="Scheve S."/>
            <person name="Hinrichs C."/>
            <person name="Reinhardt R."/>
            <person name="Rabus R."/>
        </authorList>
    </citation>
    <scope>NUCLEOTIDE SEQUENCE</scope>
    <source>
        <strain evidence="5">4be13</strain>
    </source>
</reference>
<dbReference type="Proteomes" id="UP000663722">
    <property type="component" value="Chromosome"/>
</dbReference>
<keyword evidence="3" id="KW-0732">Signal</keyword>
<feature type="domain" description="Solute-binding protein family 5" evidence="4">
    <location>
        <begin position="84"/>
        <end position="456"/>
    </location>
</feature>
<dbReference type="GO" id="GO:0043190">
    <property type="term" value="C:ATP-binding cassette (ABC) transporter complex"/>
    <property type="evidence" value="ECO:0007669"/>
    <property type="project" value="InterPro"/>
</dbReference>
<dbReference type="KEGG" id="dmm:dnm_002690"/>
<dbReference type="GO" id="GO:0030288">
    <property type="term" value="C:outer membrane-bounded periplasmic space"/>
    <property type="evidence" value="ECO:0007669"/>
    <property type="project" value="UniProtKB-ARBA"/>
</dbReference>
<dbReference type="InterPro" id="IPR023765">
    <property type="entry name" value="SBP_5_CS"/>
</dbReference>
<dbReference type="InterPro" id="IPR030678">
    <property type="entry name" value="Peptide/Ni-bd"/>
</dbReference>
<dbReference type="GO" id="GO:0015833">
    <property type="term" value="P:peptide transport"/>
    <property type="evidence" value="ECO:0007669"/>
    <property type="project" value="TreeGrafter"/>
</dbReference>